<evidence type="ECO:0000313" key="2">
    <source>
        <dbReference type="Proteomes" id="UP000178168"/>
    </source>
</evidence>
<evidence type="ECO:0000313" key="1">
    <source>
        <dbReference type="EMBL" id="OHA84926.1"/>
    </source>
</evidence>
<reference evidence="1 2" key="1">
    <citation type="journal article" date="2016" name="Nat. Commun.">
        <title>Thousands of microbial genomes shed light on interconnected biogeochemical processes in an aquifer system.</title>
        <authorList>
            <person name="Anantharaman K."/>
            <person name="Brown C.T."/>
            <person name="Hug L.A."/>
            <person name="Sharon I."/>
            <person name="Castelle C.J."/>
            <person name="Probst A.J."/>
            <person name="Thomas B.C."/>
            <person name="Singh A."/>
            <person name="Wilkins M.J."/>
            <person name="Karaoz U."/>
            <person name="Brodie E.L."/>
            <person name="Williams K.H."/>
            <person name="Hubbard S.S."/>
            <person name="Banfield J.F."/>
        </authorList>
    </citation>
    <scope>NUCLEOTIDE SEQUENCE [LARGE SCALE GENOMIC DNA]</scope>
</reference>
<proteinExistence type="predicted"/>
<name>A0A1G2SIU3_9BACT</name>
<gene>
    <name evidence="1" type="ORF">A2591_01200</name>
</gene>
<organism evidence="1 2">
    <name type="scientific">Candidatus Yonathbacteria bacterium RIFOXYD1_FULL_52_36</name>
    <dbReference type="NCBI Taxonomy" id="1802730"/>
    <lineage>
        <taxon>Bacteria</taxon>
        <taxon>Candidatus Yonathiibacteriota</taxon>
    </lineage>
</organism>
<dbReference type="AlphaFoldDB" id="A0A1G2SIU3"/>
<accession>A0A1G2SIU3</accession>
<dbReference type="EMBL" id="MHUZ01000034">
    <property type="protein sequence ID" value="OHA84926.1"/>
    <property type="molecule type" value="Genomic_DNA"/>
</dbReference>
<comment type="caution">
    <text evidence="1">The sequence shown here is derived from an EMBL/GenBank/DDBJ whole genome shotgun (WGS) entry which is preliminary data.</text>
</comment>
<protein>
    <submittedName>
        <fullName evidence="1">Uncharacterized protein</fullName>
    </submittedName>
</protein>
<dbReference type="Proteomes" id="UP000178168">
    <property type="component" value="Unassembled WGS sequence"/>
</dbReference>
<sequence>MHIEKRKIVVGAALIVLVLAMVVFFVGRSPGGLSSDQEVLLQNEVSALVEQGQIDSCDQIKDTMYRTVCRNNIALNKAQETLDVSNCALLDDVLVPRVDCERSVVNAKALRDESVSVCDEMVVEEEKTACKDNFYLSLALKKNDQTLCDQAPEEKQSSCRDEFSFATVMSGGLATTQCDLFDDQKMEKDCNVLQGSLDSQASLTQEFCSEFATEVFQKHCIAAYYQGMATPIAQ</sequence>